<dbReference type="Gene3D" id="2.30.110.10">
    <property type="entry name" value="Electron Transport, Fmn-binding Protein, Chain A"/>
    <property type="match status" value="1"/>
</dbReference>
<feature type="transmembrane region" description="Helical" evidence="2">
    <location>
        <begin position="20"/>
        <end position="45"/>
    </location>
</feature>
<dbReference type="eggNOG" id="ENOG5032SDH">
    <property type="taxonomic scope" value="Bacteria"/>
</dbReference>
<evidence type="ECO:0000313" key="3">
    <source>
        <dbReference type="EMBL" id="GAB93073.1"/>
    </source>
</evidence>
<evidence type="ECO:0000256" key="2">
    <source>
        <dbReference type="SAM" id="Phobius"/>
    </source>
</evidence>
<name>K6VA28_9ACTN</name>
<dbReference type="InterPro" id="IPR012349">
    <property type="entry name" value="Split_barrel_FMN-bd"/>
</dbReference>
<evidence type="ECO:0000256" key="1">
    <source>
        <dbReference type="SAM" id="MobiDB-lite"/>
    </source>
</evidence>
<keyword evidence="2" id="KW-0812">Transmembrane</keyword>
<keyword evidence="4" id="KW-1185">Reference proteome</keyword>
<comment type="caution">
    <text evidence="3">The sequence shown here is derived from an EMBL/GenBank/DDBJ whole genome shotgun (WGS) entry which is preliminary data.</text>
</comment>
<evidence type="ECO:0008006" key="5">
    <source>
        <dbReference type="Google" id="ProtNLM"/>
    </source>
</evidence>
<gene>
    <name evidence="3" type="ORF">GORHZ_205_00150</name>
</gene>
<protein>
    <recommendedName>
        <fullName evidence="5">Nitroreductase</fullName>
    </recommendedName>
</protein>
<accession>K6VA28</accession>
<reference evidence="3 4" key="1">
    <citation type="submission" date="2012-08" db="EMBL/GenBank/DDBJ databases">
        <title>Whole genome shotgun sequence of Gordonia rhizosphera NBRC 16068.</title>
        <authorList>
            <person name="Takarada H."/>
            <person name="Isaki S."/>
            <person name="Hosoyama A."/>
            <person name="Tsuchikane K."/>
            <person name="Katsumata H."/>
            <person name="Baba S."/>
            <person name="Ohji S."/>
            <person name="Yamazaki S."/>
            <person name="Fujita N."/>
        </authorList>
    </citation>
    <scope>NUCLEOTIDE SEQUENCE [LARGE SCALE GENOMIC DNA]</scope>
    <source>
        <strain evidence="3 4">NBRC 16068</strain>
    </source>
</reference>
<dbReference type="InterPro" id="IPR004378">
    <property type="entry name" value="F420H2_quin_Rdtase"/>
</dbReference>
<dbReference type="Proteomes" id="UP000008363">
    <property type="component" value="Unassembled WGS sequence"/>
</dbReference>
<keyword evidence="2" id="KW-1133">Transmembrane helix</keyword>
<evidence type="ECO:0000313" key="4">
    <source>
        <dbReference type="Proteomes" id="UP000008363"/>
    </source>
</evidence>
<dbReference type="EMBL" id="BAHC01000205">
    <property type="protein sequence ID" value="GAB93073.1"/>
    <property type="molecule type" value="Genomic_DNA"/>
</dbReference>
<proteinExistence type="predicted"/>
<feature type="region of interest" description="Disordered" evidence="1">
    <location>
        <begin position="180"/>
        <end position="201"/>
    </location>
</feature>
<dbReference type="RefSeq" id="WP_006337967.1">
    <property type="nucleotide sequence ID" value="NZ_BAHC01000205.1"/>
</dbReference>
<dbReference type="GO" id="GO:0016491">
    <property type="term" value="F:oxidoreductase activity"/>
    <property type="evidence" value="ECO:0007669"/>
    <property type="project" value="InterPro"/>
</dbReference>
<keyword evidence="2" id="KW-0472">Membrane</keyword>
<dbReference type="STRING" id="1108045.GORHZ_205_00150"/>
<sequence>MITHTSLEAAHARDRTLAVILRWTTIALGALALGYLMSVVLRVVVWRARWQPAIDALRRYQKNFGNRRSLRSGGKRRQSVALVHHAGRRSGEQYVTPVWAHRVGQSFFVGLPYGTAVDWLRNVRAAGACDIEHDGVRYHTVAPTIVATGDVPEKLARKRKLFDLMGIRSFVRLDIDLPEDSSTGSAVTESVAEQDLPESVG</sequence>
<dbReference type="Pfam" id="PF04075">
    <property type="entry name" value="F420H2_quin_red"/>
    <property type="match status" value="1"/>
</dbReference>
<dbReference type="AlphaFoldDB" id="K6VA28"/>
<organism evidence="3 4">
    <name type="scientific">Gordonia rhizosphera NBRC 16068</name>
    <dbReference type="NCBI Taxonomy" id="1108045"/>
    <lineage>
        <taxon>Bacteria</taxon>
        <taxon>Bacillati</taxon>
        <taxon>Actinomycetota</taxon>
        <taxon>Actinomycetes</taxon>
        <taxon>Mycobacteriales</taxon>
        <taxon>Gordoniaceae</taxon>
        <taxon>Gordonia</taxon>
    </lineage>
</organism>